<dbReference type="CDD" id="cd22744">
    <property type="entry name" value="OTU"/>
    <property type="match status" value="1"/>
</dbReference>
<dbReference type="AlphaFoldDB" id="C3ZB03"/>
<organism>
    <name type="scientific">Branchiostoma floridae</name>
    <name type="common">Florida lancelet</name>
    <name type="synonym">Amphioxus</name>
    <dbReference type="NCBI Taxonomy" id="7739"/>
    <lineage>
        <taxon>Eukaryota</taxon>
        <taxon>Metazoa</taxon>
        <taxon>Chordata</taxon>
        <taxon>Cephalochordata</taxon>
        <taxon>Leptocardii</taxon>
        <taxon>Amphioxiformes</taxon>
        <taxon>Branchiostomatidae</taxon>
        <taxon>Branchiostoma</taxon>
    </lineage>
</organism>
<proteinExistence type="predicted"/>
<protein>
    <submittedName>
        <fullName evidence="1">Uncharacterized protein</fullName>
    </submittedName>
</protein>
<evidence type="ECO:0000313" key="1">
    <source>
        <dbReference type="EMBL" id="EEN50040.1"/>
    </source>
</evidence>
<sequence length="113" mass="13010">MRHWQYAGELQIVDEWLNSENVYKEFAPEVNFQTDVLQYLRRDVFAGDMGDLMILAVSHVLNIAIILITPDQDAPPQKCSTKGPVCILHLTKMHFDSTARISEYQKVNTSIWT</sequence>
<accession>C3ZB03</accession>
<name>C3ZB03_BRAFL</name>
<dbReference type="InParanoid" id="C3ZB03"/>
<dbReference type="EMBL" id="GG666603">
    <property type="protein sequence ID" value="EEN50040.1"/>
    <property type="molecule type" value="Genomic_DNA"/>
</dbReference>
<reference evidence="1" key="1">
    <citation type="journal article" date="2008" name="Nature">
        <title>The amphioxus genome and the evolution of the chordate karyotype.</title>
        <authorList>
            <consortium name="US DOE Joint Genome Institute (JGI-PGF)"/>
            <person name="Putnam N.H."/>
            <person name="Butts T."/>
            <person name="Ferrier D.E.K."/>
            <person name="Furlong R.F."/>
            <person name="Hellsten U."/>
            <person name="Kawashima T."/>
            <person name="Robinson-Rechavi M."/>
            <person name="Shoguchi E."/>
            <person name="Terry A."/>
            <person name="Yu J.-K."/>
            <person name="Benito-Gutierrez E.L."/>
            <person name="Dubchak I."/>
            <person name="Garcia-Fernandez J."/>
            <person name="Gibson-Brown J.J."/>
            <person name="Grigoriev I.V."/>
            <person name="Horton A.C."/>
            <person name="de Jong P.J."/>
            <person name="Jurka J."/>
            <person name="Kapitonov V.V."/>
            <person name="Kohara Y."/>
            <person name="Kuroki Y."/>
            <person name="Lindquist E."/>
            <person name="Lucas S."/>
            <person name="Osoegawa K."/>
            <person name="Pennacchio L.A."/>
            <person name="Salamov A.A."/>
            <person name="Satou Y."/>
            <person name="Sauka-Spengler T."/>
            <person name="Schmutz J."/>
            <person name="Shin-I T."/>
            <person name="Toyoda A."/>
            <person name="Bronner-Fraser M."/>
            <person name="Fujiyama A."/>
            <person name="Holland L.Z."/>
            <person name="Holland P.W.H."/>
            <person name="Satoh N."/>
            <person name="Rokhsar D.S."/>
        </authorList>
    </citation>
    <scope>NUCLEOTIDE SEQUENCE [LARGE SCALE GENOMIC DNA]</scope>
    <source>
        <strain evidence="1">S238N-H82</strain>
        <tissue evidence="1">Testes</tissue>
    </source>
</reference>
<gene>
    <name evidence="1" type="ORF">BRAFLDRAFT_68531</name>
</gene>